<name>A0A928DPF0_9BACT</name>
<gene>
    <name evidence="2" type="ORF">E7027_05445</name>
</gene>
<evidence type="ECO:0000313" key="2">
    <source>
        <dbReference type="EMBL" id="MBE6421553.1"/>
    </source>
</evidence>
<dbReference type="SUPFAM" id="SSF159501">
    <property type="entry name" value="EreA/ChaN-like"/>
    <property type="match status" value="1"/>
</dbReference>
<keyword evidence="1" id="KW-0732">Signal</keyword>
<dbReference type="EMBL" id="SUVG01000006">
    <property type="protein sequence ID" value="MBE6421553.1"/>
    <property type="molecule type" value="Genomic_DNA"/>
</dbReference>
<organism evidence="2 3">
    <name type="scientific">Candidatus Avelusimicrobium gallicola</name>
    <dbReference type="NCBI Taxonomy" id="2562704"/>
    <lineage>
        <taxon>Bacteria</taxon>
        <taxon>Pseudomonadati</taxon>
        <taxon>Elusimicrobiota</taxon>
        <taxon>Elusimicrobia</taxon>
        <taxon>Elusimicrobiales</taxon>
        <taxon>Elusimicrobiaceae</taxon>
        <taxon>Candidatus Avelusimicrobium</taxon>
    </lineage>
</organism>
<dbReference type="AlphaFoldDB" id="A0A928DPF0"/>
<dbReference type="Proteomes" id="UP000725649">
    <property type="component" value="Unassembled WGS sequence"/>
</dbReference>
<evidence type="ECO:0000256" key="1">
    <source>
        <dbReference type="SAM" id="SignalP"/>
    </source>
</evidence>
<evidence type="ECO:0000313" key="3">
    <source>
        <dbReference type="Proteomes" id="UP000725649"/>
    </source>
</evidence>
<comment type="caution">
    <text evidence="2">The sequence shown here is derived from an EMBL/GenBank/DDBJ whole genome shotgun (WGS) entry which is preliminary data.</text>
</comment>
<feature type="signal peptide" evidence="1">
    <location>
        <begin position="1"/>
        <end position="20"/>
    </location>
</feature>
<accession>A0A928DPF0</accession>
<evidence type="ECO:0008006" key="4">
    <source>
        <dbReference type="Google" id="ProtNLM"/>
    </source>
</evidence>
<reference evidence="2" key="1">
    <citation type="submission" date="2019-04" db="EMBL/GenBank/DDBJ databases">
        <title>Evolution of Biomass-Degrading Anaerobic Consortia Revealed by Metagenomics.</title>
        <authorList>
            <person name="Peng X."/>
        </authorList>
    </citation>
    <scope>NUCLEOTIDE SEQUENCE</scope>
    <source>
        <strain evidence="2">SIG66</strain>
    </source>
</reference>
<protein>
    <recommendedName>
        <fullName evidence="4">Haem-binding uptake Tiki superfamily ChaN domain-containing protein</fullName>
    </recommendedName>
</protein>
<proteinExistence type="predicted"/>
<sequence length="359" mass="40799">MMKKLLIFLFVLGICNGAFAGGPLVKGGKKAVQSFTLGNTHLKLPPKMMQMYRFDLQTRFFDYQINAASYPVLSARNDGKMLQGIIGFKADLASFRQHIHQIADNIESEVFVGNIDYKKFLPQDIDYLYIGELHKETRIQQEIAQIIHELPKIYPDRTIYLATEMVPAKEELLDDLSQLPYSRKAMLSFLEGAEEYFSSKVIRAALDENIPVVGLEPQVAIMNESLADGKDFLSKEDFEEYASSLEGMYFRNNFWAGVINELRRRDPAALVVVYAGIDHVAYHNPSAVSTLVEGKSFVIQVAIPGYLRSINPFFRHFKESDAIRKQFHSSDDAKLVNSWVISQKYNRLLGNDLSIVVHE</sequence>
<feature type="chain" id="PRO_5037204274" description="Haem-binding uptake Tiki superfamily ChaN domain-containing protein" evidence="1">
    <location>
        <begin position="21"/>
        <end position="359"/>
    </location>
</feature>